<keyword evidence="2" id="KW-1185">Reference proteome</keyword>
<dbReference type="Proteomes" id="UP000068167">
    <property type="component" value="Chromosome"/>
</dbReference>
<gene>
    <name evidence="1" type="ORF">VL20_5099</name>
</gene>
<accession>A0A0K1S746</accession>
<dbReference type="EMBL" id="CP011339">
    <property type="protein sequence ID" value="AKV69954.1"/>
    <property type="molecule type" value="Genomic_DNA"/>
</dbReference>
<protein>
    <submittedName>
        <fullName evidence="1">Uncharacterized protein</fullName>
    </submittedName>
</protein>
<proteinExistence type="predicted"/>
<reference evidence="1 2" key="1">
    <citation type="journal article" date="2016" name="Stand. Genomic Sci.">
        <title>Complete genome sequence and genomic characterization of Microcystis panniformis FACHB 1757 by third-generation sequencing.</title>
        <authorList>
            <person name="Zhang J.Y."/>
            <person name="Guan R."/>
            <person name="Zhang H.J."/>
            <person name="Li H."/>
            <person name="Xiao P."/>
            <person name="Yu G.L."/>
            <person name="Du L."/>
            <person name="Cao D.M."/>
            <person name="Zhu B.C."/>
            <person name="Li R.H."/>
            <person name="Lu Z.H."/>
        </authorList>
    </citation>
    <scope>NUCLEOTIDE SEQUENCE [LARGE SCALE GENOMIC DNA]</scope>
    <source>
        <strain evidence="1 2">FACHB-1757</strain>
    </source>
</reference>
<organism evidence="1 2">
    <name type="scientific">Microcystis panniformis FACHB-1757</name>
    <dbReference type="NCBI Taxonomy" id="1638788"/>
    <lineage>
        <taxon>Bacteria</taxon>
        <taxon>Bacillati</taxon>
        <taxon>Cyanobacteriota</taxon>
        <taxon>Cyanophyceae</taxon>
        <taxon>Oscillatoriophycideae</taxon>
        <taxon>Chroococcales</taxon>
        <taxon>Microcystaceae</taxon>
        <taxon>Microcystis</taxon>
    </lineage>
</organism>
<dbReference type="RefSeq" id="WP_002790027.1">
    <property type="nucleotide sequence ID" value="NZ_CP011339.1"/>
</dbReference>
<dbReference type="PATRIC" id="fig|1638788.3.peg.5141"/>
<evidence type="ECO:0000313" key="1">
    <source>
        <dbReference type="EMBL" id="AKV69954.1"/>
    </source>
</evidence>
<dbReference type="AlphaFoldDB" id="A0A0K1S746"/>
<dbReference type="KEGG" id="mpk:VL20_5099"/>
<sequence>MPENRYPDVVKRDKVPYQGSFEEIAVSAVNNDRGKIEDNGNGFAVSEELAEHLRLLEKQAIETGFQVGLQQAEIMGKVIPQVTIMRLKEMIATGELRQNFEQFWREAAAQLGNPQSLTEQGSGKWQEYQLEKYQPLTQLCPF</sequence>
<evidence type="ECO:0000313" key="2">
    <source>
        <dbReference type="Proteomes" id="UP000068167"/>
    </source>
</evidence>
<name>A0A0K1S746_9CHRO</name>